<protein>
    <recommendedName>
        <fullName evidence="6">TVP38/TMEM64 family membrane protein</fullName>
    </recommendedName>
</protein>
<evidence type="ECO:0000313" key="8">
    <source>
        <dbReference type="EMBL" id="MFC0389371.1"/>
    </source>
</evidence>
<evidence type="ECO:0000256" key="6">
    <source>
        <dbReference type="RuleBase" id="RU366058"/>
    </source>
</evidence>
<gene>
    <name evidence="8" type="ORF">ACFFIC_28070</name>
</gene>
<accession>A0ABV6J0F8</accession>
<keyword evidence="3 6" id="KW-0812">Transmembrane</keyword>
<evidence type="ECO:0000256" key="4">
    <source>
        <dbReference type="ARBA" id="ARBA00022989"/>
    </source>
</evidence>
<feature type="transmembrane region" description="Helical" evidence="6">
    <location>
        <begin position="178"/>
        <end position="203"/>
    </location>
</feature>
<feature type="transmembrane region" description="Helical" evidence="6">
    <location>
        <begin position="70"/>
        <end position="95"/>
    </location>
</feature>
<keyword evidence="5 6" id="KW-0472">Membrane</keyword>
<dbReference type="Pfam" id="PF09335">
    <property type="entry name" value="VTT_dom"/>
    <property type="match status" value="1"/>
</dbReference>
<evidence type="ECO:0000256" key="1">
    <source>
        <dbReference type="ARBA" id="ARBA00004651"/>
    </source>
</evidence>
<keyword evidence="2 6" id="KW-1003">Cell membrane</keyword>
<feature type="transmembrane region" description="Helical" evidence="6">
    <location>
        <begin position="20"/>
        <end position="38"/>
    </location>
</feature>
<keyword evidence="9" id="KW-1185">Reference proteome</keyword>
<feature type="transmembrane region" description="Helical" evidence="6">
    <location>
        <begin position="215"/>
        <end position="237"/>
    </location>
</feature>
<evidence type="ECO:0000259" key="7">
    <source>
        <dbReference type="Pfam" id="PF09335"/>
    </source>
</evidence>
<feature type="transmembrane region" description="Helical" evidence="6">
    <location>
        <begin position="102"/>
        <end position="127"/>
    </location>
</feature>
<comment type="subcellular location">
    <subcellularLocation>
        <location evidence="1 6">Cell membrane</location>
        <topology evidence="1 6">Multi-pass membrane protein</topology>
    </subcellularLocation>
</comment>
<sequence>MAAEPTQDEPEAREGGARRFWPLLLVLAALALAFALGLHRHLSFEALARQHAALGEAVAARPLLSPLAYVAAYAAAAALSLPGAVVITLAGGLLFGTLFGGALAVLGATLGATLLFLAARHALGGWLAGRAGPLMARIRPGLERDGFSFLLALRLLPLFPFWLVNLAPALVRMPLRTFFGATLLGILPGTFVFASVGAGLGTVLAEGRQPDLSIILRPAVLLPLIGLALLSLLPVAWRRWKERHG</sequence>
<name>A0ABV6J0F8_9PROT</name>
<dbReference type="Proteomes" id="UP001589789">
    <property type="component" value="Unassembled WGS sequence"/>
</dbReference>
<evidence type="ECO:0000256" key="2">
    <source>
        <dbReference type="ARBA" id="ARBA00022475"/>
    </source>
</evidence>
<feature type="domain" description="VTT" evidence="7">
    <location>
        <begin position="85"/>
        <end position="198"/>
    </location>
</feature>
<keyword evidence="4 6" id="KW-1133">Transmembrane helix</keyword>
<dbReference type="PANTHER" id="PTHR12677">
    <property type="entry name" value="GOLGI APPARATUS MEMBRANE PROTEIN TVP38-RELATED"/>
    <property type="match status" value="1"/>
</dbReference>
<evidence type="ECO:0000256" key="3">
    <source>
        <dbReference type="ARBA" id="ARBA00022692"/>
    </source>
</evidence>
<comment type="caution">
    <text evidence="8">The sequence shown here is derived from an EMBL/GenBank/DDBJ whole genome shotgun (WGS) entry which is preliminary data.</text>
</comment>
<evidence type="ECO:0000313" key="9">
    <source>
        <dbReference type="Proteomes" id="UP001589789"/>
    </source>
</evidence>
<comment type="similarity">
    <text evidence="6">Belongs to the TVP38/TMEM64 family.</text>
</comment>
<reference evidence="8 9" key="1">
    <citation type="submission" date="2024-09" db="EMBL/GenBank/DDBJ databases">
        <authorList>
            <person name="Sun Q."/>
            <person name="Mori K."/>
        </authorList>
    </citation>
    <scope>NUCLEOTIDE SEQUENCE [LARGE SCALE GENOMIC DNA]</scope>
    <source>
        <strain evidence="8 9">CCM 7468</strain>
    </source>
</reference>
<dbReference type="RefSeq" id="WP_377056681.1">
    <property type="nucleotide sequence ID" value="NZ_JBHLVZ010000110.1"/>
</dbReference>
<dbReference type="PANTHER" id="PTHR12677:SF59">
    <property type="entry name" value="GOLGI APPARATUS MEMBRANE PROTEIN TVP38-RELATED"/>
    <property type="match status" value="1"/>
</dbReference>
<organism evidence="8 9">
    <name type="scientific">Muricoccus vinaceus</name>
    <dbReference type="NCBI Taxonomy" id="424704"/>
    <lineage>
        <taxon>Bacteria</taxon>
        <taxon>Pseudomonadati</taxon>
        <taxon>Pseudomonadota</taxon>
        <taxon>Alphaproteobacteria</taxon>
        <taxon>Acetobacterales</taxon>
        <taxon>Roseomonadaceae</taxon>
        <taxon>Muricoccus</taxon>
    </lineage>
</organism>
<feature type="transmembrane region" description="Helical" evidence="6">
    <location>
        <begin position="147"/>
        <end position="171"/>
    </location>
</feature>
<proteinExistence type="inferred from homology"/>
<dbReference type="InterPro" id="IPR015414">
    <property type="entry name" value="TMEM64"/>
</dbReference>
<dbReference type="InterPro" id="IPR032816">
    <property type="entry name" value="VTT_dom"/>
</dbReference>
<evidence type="ECO:0000256" key="5">
    <source>
        <dbReference type="ARBA" id="ARBA00023136"/>
    </source>
</evidence>
<dbReference type="EMBL" id="JBHLVZ010000110">
    <property type="protein sequence ID" value="MFC0389371.1"/>
    <property type="molecule type" value="Genomic_DNA"/>
</dbReference>